<evidence type="ECO:0000313" key="3">
    <source>
        <dbReference type="Proteomes" id="UP000765509"/>
    </source>
</evidence>
<proteinExistence type="predicted"/>
<dbReference type="EMBL" id="AVOT02025400">
    <property type="protein sequence ID" value="MBW0516673.1"/>
    <property type="molecule type" value="Genomic_DNA"/>
</dbReference>
<name>A0A9Q3ED03_9BASI</name>
<keyword evidence="3" id="KW-1185">Reference proteome</keyword>
<dbReference type="AlphaFoldDB" id="A0A9Q3ED03"/>
<feature type="compositionally biased region" description="Polar residues" evidence="1">
    <location>
        <begin position="1"/>
        <end position="14"/>
    </location>
</feature>
<evidence type="ECO:0000313" key="2">
    <source>
        <dbReference type="EMBL" id="MBW0516673.1"/>
    </source>
</evidence>
<gene>
    <name evidence="2" type="ORF">O181_056388</name>
</gene>
<accession>A0A9Q3ED03</accession>
<comment type="caution">
    <text evidence="2">The sequence shown here is derived from an EMBL/GenBank/DDBJ whole genome shotgun (WGS) entry which is preliminary data.</text>
</comment>
<feature type="region of interest" description="Disordered" evidence="1">
    <location>
        <begin position="1"/>
        <end position="41"/>
    </location>
</feature>
<sequence length="80" mass="8936">MPSTRSGDSYNPSSRSKKGHRGDHGRSQSVTEEQGLVNEFQTNKLFHSEAYNTVLPPKGAETTTRILSRHLQNQPEGIQQ</sequence>
<dbReference type="Proteomes" id="UP000765509">
    <property type="component" value="Unassembled WGS sequence"/>
</dbReference>
<protein>
    <submittedName>
        <fullName evidence="2">Uncharacterized protein</fullName>
    </submittedName>
</protein>
<evidence type="ECO:0000256" key="1">
    <source>
        <dbReference type="SAM" id="MobiDB-lite"/>
    </source>
</evidence>
<organism evidence="2 3">
    <name type="scientific">Austropuccinia psidii MF-1</name>
    <dbReference type="NCBI Taxonomy" id="1389203"/>
    <lineage>
        <taxon>Eukaryota</taxon>
        <taxon>Fungi</taxon>
        <taxon>Dikarya</taxon>
        <taxon>Basidiomycota</taxon>
        <taxon>Pucciniomycotina</taxon>
        <taxon>Pucciniomycetes</taxon>
        <taxon>Pucciniales</taxon>
        <taxon>Sphaerophragmiaceae</taxon>
        <taxon>Austropuccinia</taxon>
    </lineage>
</organism>
<reference evidence="2" key="1">
    <citation type="submission" date="2021-03" db="EMBL/GenBank/DDBJ databases">
        <title>Draft genome sequence of rust myrtle Austropuccinia psidii MF-1, a brazilian biotype.</title>
        <authorList>
            <person name="Quecine M.C."/>
            <person name="Pachon D.M.R."/>
            <person name="Bonatelli M.L."/>
            <person name="Correr F.H."/>
            <person name="Franceschini L.M."/>
            <person name="Leite T.F."/>
            <person name="Margarido G.R.A."/>
            <person name="Almeida C.A."/>
            <person name="Ferrarezi J.A."/>
            <person name="Labate C.A."/>
        </authorList>
    </citation>
    <scope>NUCLEOTIDE SEQUENCE</scope>
    <source>
        <strain evidence="2">MF-1</strain>
    </source>
</reference>